<dbReference type="InterPro" id="IPR002816">
    <property type="entry name" value="TraB/PrgY/GumN_fam"/>
</dbReference>
<organism evidence="2 3">
    <name type="scientific">Roseovarius litoreus</name>
    <dbReference type="NCBI Taxonomy" id="1155722"/>
    <lineage>
        <taxon>Bacteria</taxon>
        <taxon>Pseudomonadati</taxon>
        <taxon>Pseudomonadota</taxon>
        <taxon>Alphaproteobacteria</taxon>
        <taxon>Rhodobacterales</taxon>
        <taxon>Roseobacteraceae</taxon>
        <taxon>Roseovarius</taxon>
    </lineage>
</organism>
<dbReference type="EMBL" id="FRCB01000006">
    <property type="protein sequence ID" value="SHM30531.1"/>
    <property type="molecule type" value="Genomic_DNA"/>
</dbReference>
<dbReference type="RefSeq" id="WP_149779923.1">
    <property type="nucleotide sequence ID" value="NZ_FRCB01000006.1"/>
</dbReference>
<evidence type="ECO:0000313" key="2">
    <source>
        <dbReference type="EMBL" id="SHM30531.1"/>
    </source>
</evidence>
<evidence type="ECO:0008006" key="4">
    <source>
        <dbReference type="Google" id="ProtNLM"/>
    </source>
</evidence>
<proteinExistence type="predicted"/>
<keyword evidence="1" id="KW-0732">Signal</keyword>
<dbReference type="Pfam" id="PF01963">
    <property type="entry name" value="TraB_PrgY_gumN"/>
    <property type="match status" value="1"/>
</dbReference>
<gene>
    <name evidence="2" type="ORF">SAMN05443432_10689</name>
</gene>
<evidence type="ECO:0000256" key="1">
    <source>
        <dbReference type="SAM" id="SignalP"/>
    </source>
</evidence>
<keyword evidence="3" id="KW-1185">Reference proteome</keyword>
<evidence type="ECO:0000313" key="3">
    <source>
        <dbReference type="Proteomes" id="UP000322545"/>
    </source>
</evidence>
<dbReference type="Proteomes" id="UP000322545">
    <property type="component" value="Unassembled WGS sequence"/>
</dbReference>
<feature type="signal peptide" evidence="1">
    <location>
        <begin position="1"/>
        <end position="19"/>
    </location>
</feature>
<protein>
    <recommendedName>
        <fullName evidence="4">TraB family protein</fullName>
    </recommendedName>
</protein>
<accession>A0A1M7HPQ3</accession>
<dbReference type="AlphaFoldDB" id="A0A1M7HPQ3"/>
<feature type="chain" id="PRO_5012184194" description="TraB family protein" evidence="1">
    <location>
        <begin position="20"/>
        <end position="330"/>
    </location>
</feature>
<name>A0A1M7HPQ3_9RHOB</name>
<dbReference type="PANTHER" id="PTHR40590">
    <property type="entry name" value="CYTOPLASMIC PROTEIN-RELATED"/>
    <property type="match status" value="1"/>
</dbReference>
<dbReference type="CDD" id="cd14789">
    <property type="entry name" value="Tiki"/>
    <property type="match status" value="1"/>
</dbReference>
<reference evidence="2 3" key="1">
    <citation type="submission" date="2016-11" db="EMBL/GenBank/DDBJ databases">
        <authorList>
            <person name="Varghese N."/>
            <person name="Submissions S."/>
        </authorList>
    </citation>
    <scope>NUCLEOTIDE SEQUENCE [LARGE SCALE GENOMIC DNA]</scope>
    <source>
        <strain evidence="2 3">DSM 28249</strain>
    </source>
</reference>
<dbReference type="InterPro" id="IPR047111">
    <property type="entry name" value="YbaP-like"/>
</dbReference>
<sequence>MSRILFALLVFLAPLSVAAAPTQCDGTDLIAALPQEAQADLRAEAMDMPYPEGLLWRATRGDTEITLFGTYHFPHEATEAHLEALRPLIAEAEAVYLEISNADQDAMQEALAEDPSLMFITEGPTLPDLLGEDDWALFAEEMRARAIPPFFAARFKPVWAAMMMGIGPCEARNGAMDGDGIDHLIGVYAGELGNPSRSLEDFRVLMGMLDGFEMDEQLEMIRLFFAWTGSPDDMAYTLRQRYLAEEIALIWAYSKRVSLDFGGDSAAQDFEQFEEMLLTRRNKDWIEVLSAAPERRLFVAAGAAHLPGETGVLRLLENEGFTIERLPFDP</sequence>
<dbReference type="PANTHER" id="PTHR40590:SF1">
    <property type="entry name" value="CYTOPLASMIC PROTEIN"/>
    <property type="match status" value="1"/>
</dbReference>